<comment type="subcellular location">
    <subcellularLocation>
        <location evidence="1">Nucleus</location>
    </subcellularLocation>
</comment>
<dbReference type="CDD" id="cd08050">
    <property type="entry name" value="TAF6C"/>
    <property type="match status" value="1"/>
</dbReference>
<dbReference type="GO" id="GO:0006325">
    <property type="term" value="P:chromatin organization"/>
    <property type="evidence" value="ECO:0007669"/>
    <property type="project" value="EnsemblFungi"/>
</dbReference>
<dbReference type="STRING" id="101127.A0A1X2GKA3"/>
<organism evidence="7 8">
    <name type="scientific">Hesseltinella vesiculosa</name>
    <dbReference type="NCBI Taxonomy" id="101127"/>
    <lineage>
        <taxon>Eukaryota</taxon>
        <taxon>Fungi</taxon>
        <taxon>Fungi incertae sedis</taxon>
        <taxon>Mucoromycota</taxon>
        <taxon>Mucoromycotina</taxon>
        <taxon>Mucoromycetes</taxon>
        <taxon>Mucorales</taxon>
        <taxon>Cunninghamellaceae</taxon>
        <taxon>Hesseltinella</taxon>
    </lineage>
</organism>
<gene>
    <name evidence="7" type="ORF">DM01DRAFT_1335092</name>
</gene>
<dbReference type="FunFam" id="1.25.40.770:FF:000001">
    <property type="entry name" value="Transcription initiation factor TFIID subunit 6"/>
    <property type="match status" value="1"/>
</dbReference>
<dbReference type="PANTHER" id="PTHR10221:SF9">
    <property type="entry name" value="TRANSCRIPTION INITIATION FACTOR TFIID SUBUNIT 6"/>
    <property type="match status" value="1"/>
</dbReference>
<name>A0A1X2GKA3_9FUNG</name>
<protein>
    <submittedName>
        <fullName evidence="7">DUF1546-domain-containing protein</fullName>
    </submittedName>
</protein>
<dbReference type="GO" id="GO:0003682">
    <property type="term" value="F:chromatin binding"/>
    <property type="evidence" value="ECO:0007669"/>
    <property type="project" value="EnsemblFungi"/>
</dbReference>
<comment type="caution">
    <text evidence="7">The sequence shown here is derived from an EMBL/GenBank/DDBJ whole genome shotgun (WGS) entry which is preliminary data.</text>
</comment>
<dbReference type="GO" id="GO:0005829">
    <property type="term" value="C:cytosol"/>
    <property type="evidence" value="ECO:0007669"/>
    <property type="project" value="EnsemblFungi"/>
</dbReference>
<dbReference type="GO" id="GO:0003713">
    <property type="term" value="F:transcription coactivator activity"/>
    <property type="evidence" value="ECO:0007669"/>
    <property type="project" value="TreeGrafter"/>
</dbReference>
<keyword evidence="4" id="KW-0804">Transcription</keyword>
<dbReference type="GO" id="GO:0000124">
    <property type="term" value="C:SAGA complex"/>
    <property type="evidence" value="ECO:0007669"/>
    <property type="project" value="EnsemblFungi"/>
</dbReference>
<dbReference type="SUPFAM" id="SSF47113">
    <property type="entry name" value="Histone-fold"/>
    <property type="match status" value="1"/>
</dbReference>
<evidence type="ECO:0000313" key="7">
    <source>
        <dbReference type="EMBL" id="ORX55696.1"/>
    </source>
</evidence>
<dbReference type="SMART" id="SM00803">
    <property type="entry name" value="TAF"/>
    <property type="match status" value="1"/>
</dbReference>
<dbReference type="PANTHER" id="PTHR10221">
    <property type="entry name" value="TRANSCRIPTION INITIATION FACTOR TFIID SUBUNIT 6"/>
    <property type="match status" value="1"/>
</dbReference>
<dbReference type="CDD" id="cd22931">
    <property type="entry name" value="HFD_TAF6"/>
    <property type="match status" value="1"/>
</dbReference>
<dbReference type="GO" id="GO:0046982">
    <property type="term" value="F:protein heterodimerization activity"/>
    <property type="evidence" value="ECO:0007669"/>
    <property type="project" value="InterPro"/>
</dbReference>
<feature type="domain" description="TATA box binding protein associated factor (TAF) histone-like fold" evidence="6">
    <location>
        <begin position="2"/>
        <end position="66"/>
    </location>
</feature>
<sequence>MSAISKDTIKSIGESQGITNLKDDVAVALGQDVDYRIQELIQEATKFMRHSKRSKMTVDDINAALRVKNVEPLYGYGHGEAQKFRKTVVNSQSIYFTEDEELSFDTILNKPLPKIPLDVSFTAHWLAIEGVQPAIPQNPTPSDAKVDLLTKRAKTHNTNNGITTDQIDVKPLVKHILSKELQMYFERITDSIVSDDERLRSQAFESLGNDPGLHQLLPYFVQHIQKKVIQNHKHLDILDAMLSTVHAILNNPHLFVEPYLHQLIPSILTCLVAKSICEHPLEQDHWHVRDRAAKLIAHISSQYGKVYHTLQPRITKTLLRAFLDPAKPLTTQYGSIKGLNALGPDVTRTLMVPNIKFYADNCLQHAVNSQHPLTQNGAAKCKEALVETLQLIAKHGQQEHASRQTDGSDMVMAEAPSDQEQQALVDLVGEVVGGAFLAQNPSKQDIQAILESS</sequence>
<dbReference type="InterPro" id="IPR004823">
    <property type="entry name" value="TAF_TATA-bd_Histone-like_dom"/>
</dbReference>
<dbReference type="GO" id="GO:0051123">
    <property type="term" value="P:RNA polymerase II preinitiation complex assembly"/>
    <property type="evidence" value="ECO:0007669"/>
    <property type="project" value="EnsemblFungi"/>
</dbReference>
<evidence type="ECO:0000313" key="8">
    <source>
        <dbReference type="Proteomes" id="UP000242146"/>
    </source>
</evidence>
<accession>A0A1X2GKA3</accession>
<dbReference type="Proteomes" id="UP000242146">
    <property type="component" value="Unassembled WGS sequence"/>
</dbReference>
<dbReference type="Gene3D" id="1.10.20.10">
    <property type="entry name" value="Histone, subunit A"/>
    <property type="match status" value="1"/>
</dbReference>
<dbReference type="InterPro" id="IPR046344">
    <property type="entry name" value="TAF6_C_sf"/>
</dbReference>
<evidence type="ECO:0000259" key="6">
    <source>
        <dbReference type="SMART" id="SM00803"/>
    </source>
</evidence>
<keyword evidence="5" id="KW-0539">Nucleus</keyword>
<dbReference type="SUPFAM" id="SSF48371">
    <property type="entry name" value="ARM repeat"/>
    <property type="match status" value="1"/>
</dbReference>
<dbReference type="GO" id="GO:0061629">
    <property type="term" value="F:RNA polymerase II-specific DNA-binding transcription factor binding"/>
    <property type="evidence" value="ECO:0007669"/>
    <property type="project" value="EnsemblFungi"/>
</dbReference>
<dbReference type="GO" id="GO:2000144">
    <property type="term" value="P:positive regulation of DNA-templated transcription initiation"/>
    <property type="evidence" value="ECO:0007669"/>
    <property type="project" value="EnsemblFungi"/>
</dbReference>
<dbReference type="InterPro" id="IPR016024">
    <property type="entry name" value="ARM-type_fold"/>
</dbReference>
<dbReference type="EMBL" id="MCGT01000011">
    <property type="protein sequence ID" value="ORX55696.1"/>
    <property type="molecule type" value="Genomic_DNA"/>
</dbReference>
<dbReference type="AlphaFoldDB" id="A0A1X2GKA3"/>
<dbReference type="InterPro" id="IPR009072">
    <property type="entry name" value="Histone-fold"/>
</dbReference>
<dbReference type="GO" id="GO:0005669">
    <property type="term" value="C:transcription factor TFIID complex"/>
    <property type="evidence" value="ECO:0007669"/>
    <property type="project" value="EnsemblFungi"/>
</dbReference>
<dbReference type="InterPro" id="IPR011442">
    <property type="entry name" value="TAF6_C"/>
</dbReference>
<dbReference type="Pfam" id="PF02969">
    <property type="entry name" value="TAF"/>
    <property type="match status" value="1"/>
</dbReference>
<comment type="similarity">
    <text evidence="2">Belongs to the TAF6 family.</text>
</comment>
<dbReference type="GO" id="GO:0016251">
    <property type="term" value="F:RNA polymerase II general transcription initiation factor activity"/>
    <property type="evidence" value="ECO:0007669"/>
    <property type="project" value="InterPro"/>
</dbReference>
<proteinExistence type="inferred from homology"/>
<evidence type="ECO:0000256" key="2">
    <source>
        <dbReference type="ARBA" id="ARBA00007688"/>
    </source>
</evidence>
<keyword evidence="3" id="KW-0805">Transcription regulation</keyword>
<dbReference type="Gene3D" id="1.25.40.770">
    <property type="entry name" value="TAF6, C-terminal HEAT repeat domain"/>
    <property type="match status" value="1"/>
</dbReference>
<dbReference type="GO" id="GO:0046695">
    <property type="term" value="C:SLIK (SAGA-like) complex"/>
    <property type="evidence" value="ECO:0007669"/>
    <property type="project" value="EnsemblFungi"/>
</dbReference>
<evidence type="ECO:0000256" key="4">
    <source>
        <dbReference type="ARBA" id="ARBA00023163"/>
    </source>
</evidence>
<dbReference type="InterPro" id="IPR037796">
    <property type="entry name" value="TAF6"/>
</dbReference>
<dbReference type="GO" id="GO:0045944">
    <property type="term" value="P:positive regulation of transcription by RNA polymerase II"/>
    <property type="evidence" value="ECO:0007669"/>
    <property type="project" value="EnsemblFungi"/>
</dbReference>
<keyword evidence="8" id="KW-1185">Reference proteome</keyword>
<evidence type="ECO:0000256" key="3">
    <source>
        <dbReference type="ARBA" id="ARBA00023015"/>
    </source>
</evidence>
<dbReference type="OrthoDB" id="361039at2759"/>
<dbReference type="GO" id="GO:0042802">
    <property type="term" value="F:identical protein binding"/>
    <property type="evidence" value="ECO:0007669"/>
    <property type="project" value="EnsemblFungi"/>
</dbReference>
<evidence type="ECO:0000256" key="1">
    <source>
        <dbReference type="ARBA" id="ARBA00004123"/>
    </source>
</evidence>
<dbReference type="Pfam" id="PF07571">
    <property type="entry name" value="TAF6_C"/>
    <property type="match status" value="1"/>
</dbReference>
<evidence type="ECO:0000256" key="5">
    <source>
        <dbReference type="ARBA" id="ARBA00023242"/>
    </source>
</evidence>
<reference evidence="7 8" key="1">
    <citation type="submission" date="2016-07" db="EMBL/GenBank/DDBJ databases">
        <title>Pervasive Adenine N6-methylation of Active Genes in Fungi.</title>
        <authorList>
            <consortium name="DOE Joint Genome Institute"/>
            <person name="Mondo S.J."/>
            <person name="Dannebaum R.O."/>
            <person name="Kuo R.C."/>
            <person name="Labutti K."/>
            <person name="Haridas S."/>
            <person name="Kuo A."/>
            <person name="Salamov A."/>
            <person name="Ahrendt S.R."/>
            <person name="Lipzen A."/>
            <person name="Sullivan W."/>
            <person name="Andreopoulos W.B."/>
            <person name="Clum A."/>
            <person name="Lindquist E."/>
            <person name="Daum C."/>
            <person name="Ramamoorthy G.K."/>
            <person name="Gryganskyi A."/>
            <person name="Culley D."/>
            <person name="Magnuson J.K."/>
            <person name="James T.Y."/>
            <person name="O'Malley M.A."/>
            <person name="Stajich J.E."/>
            <person name="Spatafora J.W."/>
            <person name="Visel A."/>
            <person name="Grigoriev I.V."/>
        </authorList>
    </citation>
    <scope>NUCLEOTIDE SEQUENCE [LARGE SCALE GENOMIC DNA]</scope>
    <source>
        <strain evidence="7 8">NRRL 3301</strain>
    </source>
</reference>